<sequence length="78" mass="8786">MLNFDRSVFNVITNEVHPEINVLGTWGVSAVAYHADRSLVINEDVSSASDSDRHLFENLPHPQHLLYSYGKSHAFGFD</sequence>
<accession>A0A9W6U528</accession>
<evidence type="ECO:0000313" key="2">
    <source>
        <dbReference type="Proteomes" id="UP001165121"/>
    </source>
</evidence>
<comment type="caution">
    <text evidence="1">The sequence shown here is derived from an EMBL/GenBank/DDBJ whole genome shotgun (WGS) entry which is preliminary data.</text>
</comment>
<dbReference type="Proteomes" id="UP001165121">
    <property type="component" value="Unassembled WGS sequence"/>
</dbReference>
<organism evidence="1 2">
    <name type="scientific">Phytophthora fragariaefolia</name>
    <dbReference type="NCBI Taxonomy" id="1490495"/>
    <lineage>
        <taxon>Eukaryota</taxon>
        <taxon>Sar</taxon>
        <taxon>Stramenopiles</taxon>
        <taxon>Oomycota</taxon>
        <taxon>Peronosporomycetes</taxon>
        <taxon>Peronosporales</taxon>
        <taxon>Peronosporaceae</taxon>
        <taxon>Phytophthora</taxon>
    </lineage>
</organism>
<dbReference type="EMBL" id="BSXT01000353">
    <property type="protein sequence ID" value="GMF25302.1"/>
    <property type="molecule type" value="Genomic_DNA"/>
</dbReference>
<protein>
    <submittedName>
        <fullName evidence="1">Unnamed protein product</fullName>
    </submittedName>
</protein>
<gene>
    <name evidence="1" type="ORF">Pfra01_000450100</name>
</gene>
<name>A0A9W6U528_9STRA</name>
<keyword evidence="2" id="KW-1185">Reference proteome</keyword>
<reference evidence="1" key="1">
    <citation type="submission" date="2023-04" db="EMBL/GenBank/DDBJ databases">
        <title>Phytophthora fragariaefolia NBRC 109709.</title>
        <authorList>
            <person name="Ichikawa N."/>
            <person name="Sato H."/>
            <person name="Tonouchi N."/>
        </authorList>
    </citation>
    <scope>NUCLEOTIDE SEQUENCE</scope>
    <source>
        <strain evidence="1">NBRC 109709</strain>
    </source>
</reference>
<evidence type="ECO:0000313" key="1">
    <source>
        <dbReference type="EMBL" id="GMF25302.1"/>
    </source>
</evidence>
<proteinExistence type="predicted"/>
<dbReference type="AlphaFoldDB" id="A0A9W6U528"/>